<feature type="region of interest" description="Disordered" evidence="1">
    <location>
        <begin position="392"/>
        <end position="430"/>
    </location>
</feature>
<dbReference type="EMBL" id="CAJNOM010000055">
    <property type="protein sequence ID" value="CAF0937742.1"/>
    <property type="molecule type" value="Genomic_DNA"/>
</dbReference>
<dbReference type="InterPro" id="IPR035437">
    <property type="entry name" value="SNase_OB-fold_sf"/>
</dbReference>
<dbReference type="InterPro" id="IPR050621">
    <property type="entry name" value="Tudor_domain_containing"/>
</dbReference>
<evidence type="ECO:0000256" key="1">
    <source>
        <dbReference type="SAM" id="MobiDB-lite"/>
    </source>
</evidence>
<sequence>MNEDMKKQIKAFEKLNETNHKFTTSTTVTVFKDPQLMTLQEQHEWQRCELFRRYEQLLPNKMISPIIAQSICSSASPSEPTNTPLLNNDNYENQQDYAQNDVSEDLRILIEQRVPDLCTLDDEPMKYTNGTKFYCTINDILTSDGEFWVEREFSPENERKFQQFIDILALFAYNYESLKEVYIGQLVALNYESLWHRALVVSKSEGATVTKQPSARVRLVDYGSSLYVNVCQLKWLPEQFYLFPFKAVECVFSEAIKPTFSDTVRLTFKQLVLHKRLRATVYDRDGTRICVLLKCKTEEGIVNVYRYLRAHEHKSKRGRMLDDGDIVQCLHNTIFNSTNSFDQSTLSNKTINNSMNLTLPILSPPSPIKLTRDQLEIRREEIQKIYKESYDEDNNSIHSSESGGGRLAVQSHRKMCSPSPQSTPFSAGTIITPLPRLSFSQQ</sequence>
<evidence type="ECO:0000313" key="8">
    <source>
        <dbReference type="Proteomes" id="UP000663832"/>
    </source>
</evidence>
<comment type="caution">
    <text evidence="3">The sequence shown here is derived from an EMBL/GenBank/DDBJ whole genome shotgun (WGS) entry which is preliminary data.</text>
</comment>
<evidence type="ECO:0000313" key="5">
    <source>
        <dbReference type="EMBL" id="CAF0923605.1"/>
    </source>
</evidence>
<gene>
    <name evidence="3" type="ORF">BJG266_LOCUS4269</name>
    <name evidence="7" type="ORF">OKA104_LOCUS4621</name>
    <name evidence="5" type="ORF">QVE165_LOCUS10687</name>
    <name evidence="6" type="ORF">QVE165_LOCUS11472</name>
    <name evidence="4" type="ORF">VCS650_LOCUS5919</name>
</gene>
<dbReference type="EMBL" id="CAJOAY010000152">
    <property type="protein sequence ID" value="CAF3561612.1"/>
    <property type="molecule type" value="Genomic_DNA"/>
</dbReference>
<dbReference type="PANTHER" id="PTHR22948">
    <property type="entry name" value="TUDOR DOMAIN CONTAINING PROTEIN"/>
    <property type="match status" value="1"/>
</dbReference>
<dbReference type="Proteomes" id="UP000663832">
    <property type="component" value="Unassembled WGS sequence"/>
</dbReference>
<name>A0A813RQ84_9BILA</name>
<evidence type="ECO:0000313" key="6">
    <source>
        <dbReference type="EMBL" id="CAF0937742.1"/>
    </source>
</evidence>
<dbReference type="Pfam" id="PF00567">
    <property type="entry name" value="TUDOR"/>
    <property type="match status" value="1"/>
</dbReference>
<dbReference type="EMBL" id="CAJNON010000035">
    <property type="protein sequence ID" value="CAF0836965.1"/>
    <property type="molecule type" value="Genomic_DNA"/>
</dbReference>
<evidence type="ECO:0000313" key="3">
    <source>
        <dbReference type="EMBL" id="CAF0783571.1"/>
    </source>
</evidence>
<evidence type="ECO:0000259" key="2">
    <source>
        <dbReference type="PROSITE" id="PS50304"/>
    </source>
</evidence>
<dbReference type="Proteomes" id="UP000663877">
    <property type="component" value="Unassembled WGS sequence"/>
</dbReference>
<protein>
    <recommendedName>
        <fullName evidence="2">Tudor domain-containing protein</fullName>
    </recommendedName>
</protein>
<organism evidence="3 9">
    <name type="scientific">Adineta steineri</name>
    <dbReference type="NCBI Taxonomy" id="433720"/>
    <lineage>
        <taxon>Eukaryota</taxon>
        <taxon>Metazoa</taxon>
        <taxon>Spiralia</taxon>
        <taxon>Gnathifera</taxon>
        <taxon>Rotifera</taxon>
        <taxon>Eurotatoria</taxon>
        <taxon>Bdelloidea</taxon>
        <taxon>Adinetida</taxon>
        <taxon>Adinetidae</taxon>
        <taxon>Adineta</taxon>
    </lineage>
</organism>
<dbReference type="PANTHER" id="PTHR22948:SF29">
    <property type="entry name" value="FI02030P-RELATED"/>
    <property type="match status" value="1"/>
</dbReference>
<keyword evidence="8" id="KW-1185">Reference proteome</keyword>
<dbReference type="OrthoDB" id="10023235at2759"/>
<dbReference type="AlphaFoldDB" id="A0A813RQ84"/>
<evidence type="ECO:0000313" key="9">
    <source>
        <dbReference type="Proteomes" id="UP000663877"/>
    </source>
</evidence>
<dbReference type="InterPro" id="IPR002999">
    <property type="entry name" value="Tudor"/>
</dbReference>
<dbReference type="EMBL" id="CAJNOI010000010">
    <property type="protein sequence ID" value="CAF0783571.1"/>
    <property type="molecule type" value="Genomic_DNA"/>
</dbReference>
<dbReference type="EMBL" id="CAJNOM010000050">
    <property type="protein sequence ID" value="CAF0923605.1"/>
    <property type="molecule type" value="Genomic_DNA"/>
</dbReference>
<feature type="domain" description="Tudor" evidence="2">
    <location>
        <begin position="180"/>
        <end position="243"/>
    </location>
</feature>
<evidence type="ECO:0000313" key="7">
    <source>
        <dbReference type="EMBL" id="CAF3561612.1"/>
    </source>
</evidence>
<dbReference type="Gene3D" id="2.30.30.140">
    <property type="match status" value="1"/>
</dbReference>
<accession>A0A813RQ84</accession>
<dbReference type="Gene3D" id="2.40.50.90">
    <property type="match status" value="1"/>
</dbReference>
<evidence type="ECO:0000313" key="4">
    <source>
        <dbReference type="EMBL" id="CAF0836965.1"/>
    </source>
</evidence>
<dbReference type="PROSITE" id="PS50304">
    <property type="entry name" value="TUDOR"/>
    <property type="match status" value="1"/>
</dbReference>
<dbReference type="Proteomes" id="UP000663881">
    <property type="component" value="Unassembled WGS sequence"/>
</dbReference>
<dbReference type="Proteomes" id="UP000663891">
    <property type="component" value="Unassembled WGS sequence"/>
</dbReference>
<dbReference type="SUPFAM" id="SSF63748">
    <property type="entry name" value="Tudor/PWWP/MBT"/>
    <property type="match status" value="1"/>
</dbReference>
<proteinExistence type="predicted"/>
<reference evidence="3" key="1">
    <citation type="submission" date="2021-02" db="EMBL/GenBank/DDBJ databases">
        <authorList>
            <person name="Nowell W R."/>
        </authorList>
    </citation>
    <scope>NUCLEOTIDE SEQUENCE</scope>
</reference>